<name>A0ABW1DTN3_9ACTN</name>
<dbReference type="EMBL" id="JBHSOA010000009">
    <property type="protein sequence ID" value="MFC5851214.1"/>
    <property type="molecule type" value="Genomic_DNA"/>
</dbReference>
<dbReference type="RefSeq" id="WP_381358711.1">
    <property type="nucleotide sequence ID" value="NZ_JBHSOA010000009.1"/>
</dbReference>
<sequence length="100" mass="11357">MADPEPKVDNPRKADLEKLRRDLAKEVEHLRKALKGPTEDIGGDKVWVGKNARAWHRELQGRHKKLGEQVDKLLPLVDAAIRNEPEKVTAAEARSYRNST</sequence>
<dbReference type="Proteomes" id="UP001596180">
    <property type="component" value="Unassembled WGS sequence"/>
</dbReference>
<evidence type="ECO:0000313" key="1">
    <source>
        <dbReference type="EMBL" id="MFC5851214.1"/>
    </source>
</evidence>
<organism evidence="1 2">
    <name type="scientific">Streptomyces chlorus</name>
    <dbReference type="NCBI Taxonomy" id="887452"/>
    <lineage>
        <taxon>Bacteria</taxon>
        <taxon>Bacillati</taxon>
        <taxon>Actinomycetota</taxon>
        <taxon>Actinomycetes</taxon>
        <taxon>Kitasatosporales</taxon>
        <taxon>Streptomycetaceae</taxon>
        <taxon>Streptomyces</taxon>
    </lineage>
</organism>
<evidence type="ECO:0008006" key="3">
    <source>
        <dbReference type="Google" id="ProtNLM"/>
    </source>
</evidence>
<gene>
    <name evidence="1" type="ORF">ACFPZI_05030</name>
</gene>
<protein>
    <recommendedName>
        <fullName evidence="3">WXG100 family type VII secretion target</fullName>
    </recommendedName>
</protein>
<accession>A0ABW1DTN3</accession>
<keyword evidence="2" id="KW-1185">Reference proteome</keyword>
<reference evidence="2" key="1">
    <citation type="journal article" date="2019" name="Int. J. Syst. Evol. Microbiol.">
        <title>The Global Catalogue of Microorganisms (GCM) 10K type strain sequencing project: providing services to taxonomists for standard genome sequencing and annotation.</title>
        <authorList>
            <consortium name="The Broad Institute Genomics Platform"/>
            <consortium name="The Broad Institute Genome Sequencing Center for Infectious Disease"/>
            <person name="Wu L."/>
            <person name="Ma J."/>
        </authorList>
    </citation>
    <scope>NUCLEOTIDE SEQUENCE [LARGE SCALE GENOMIC DNA]</scope>
    <source>
        <strain evidence="2">JCM 10411</strain>
    </source>
</reference>
<proteinExistence type="predicted"/>
<evidence type="ECO:0000313" key="2">
    <source>
        <dbReference type="Proteomes" id="UP001596180"/>
    </source>
</evidence>
<comment type="caution">
    <text evidence="1">The sequence shown here is derived from an EMBL/GenBank/DDBJ whole genome shotgun (WGS) entry which is preliminary data.</text>
</comment>